<gene>
    <name evidence="2" type="ORF">ORD21_17875</name>
</gene>
<evidence type="ECO:0000313" key="2">
    <source>
        <dbReference type="EMBL" id="MDV6376464.1"/>
    </source>
</evidence>
<feature type="region of interest" description="Disordered" evidence="1">
    <location>
        <begin position="174"/>
        <end position="214"/>
    </location>
</feature>
<sequence>MALQGQANAGGDYERTLFPEGLYTMTLTKAMVMWGKPSQYAPEGSPKIAMIWEYDDGEGNKFELMDYLSFPKNFGYNEKSKFWKRVGEIAGAPINKDNVGAVGLDLGEFIQSYDELIEHIRSTNDQGRAEKADVLKLTVAGQELMGKACQLVVKVWSNDGKEGNEVASVMQVGEARKPMKPAAKAPAQQNSKPPARPVQPAQAPAPVGAADMPF</sequence>
<feature type="compositionally biased region" description="Low complexity" evidence="1">
    <location>
        <begin position="180"/>
        <end position="214"/>
    </location>
</feature>
<keyword evidence="3" id="KW-1185">Reference proteome</keyword>
<protein>
    <recommendedName>
        <fullName evidence="4">DUF669 domain-containing protein</fullName>
    </recommendedName>
</protein>
<evidence type="ECO:0000313" key="3">
    <source>
        <dbReference type="Proteomes" id="UP001276150"/>
    </source>
</evidence>
<accession>A0ABU4DVJ3</accession>
<dbReference type="RefSeq" id="WP_317641821.1">
    <property type="nucleotide sequence ID" value="NZ_JAPMIV010000063.1"/>
</dbReference>
<name>A0ABU4DVJ3_9DEIO</name>
<organism evidence="2 3">
    <name type="scientific">Deinococcus arenicola</name>
    <dbReference type="NCBI Taxonomy" id="2994950"/>
    <lineage>
        <taxon>Bacteria</taxon>
        <taxon>Thermotogati</taxon>
        <taxon>Deinococcota</taxon>
        <taxon>Deinococci</taxon>
        <taxon>Deinococcales</taxon>
        <taxon>Deinococcaceae</taxon>
        <taxon>Deinococcus</taxon>
    </lineage>
</organism>
<evidence type="ECO:0008006" key="4">
    <source>
        <dbReference type="Google" id="ProtNLM"/>
    </source>
</evidence>
<dbReference type="Proteomes" id="UP001276150">
    <property type="component" value="Unassembled WGS sequence"/>
</dbReference>
<proteinExistence type="predicted"/>
<evidence type="ECO:0000256" key="1">
    <source>
        <dbReference type="SAM" id="MobiDB-lite"/>
    </source>
</evidence>
<dbReference type="EMBL" id="JAPMIV010000063">
    <property type="protein sequence ID" value="MDV6376464.1"/>
    <property type="molecule type" value="Genomic_DNA"/>
</dbReference>
<comment type="caution">
    <text evidence="2">The sequence shown here is derived from an EMBL/GenBank/DDBJ whole genome shotgun (WGS) entry which is preliminary data.</text>
</comment>
<reference evidence="2 3" key="1">
    <citation type="submission" date="2022-11" db="EMBL/GenBank/DDBJ databases">
        <title>Deinococcus ZS9-10, Low Temperature and Draught-tolerating, UV-resistant Bacteria from Continental Antarctica.</title>
        <authorList>
            <person name="Cheng L."/>
        </authorList>
    </citation>
    <scope>NUCLEOTIDE SEQUENCE [LARGE SCALE GENOMIC DNA]</scope>
    <source>
        <strain evidence="2 3">ZS9-10</strain>
    </source>
</reference>